<dbReference type="RefSeq" id="WP_309796694.1">
    <property type="nucleotide sequence ID" value="NZ_JAVDPW010000007.1"/>
</dbReference>
<organism evidence="1 2">
    <name type="scientific">Inquilinus ginsengisoli</name>
    <dbReference type="NCBI Taxonomy" id="363840"/>
    <lineage>
        <taxon>Bacteria</taxon>
        <taxon>Pseudomonadati</taxon>
        <taxon>Pseudomonadota</taxon>
        <taxon>Alphaproteobacteria</taxon>
        <taxon>Rhodospirillales</taxon>
        <taxon>Rhodospirillaceae</taxon>
        <taxon>Inquilinus</taxon>
    </lineage>
</organism>
<gene>
    <name evidence="1" type="ORF">E9232_003998</name>
</gene>
<accession>A0ABU1JTZ5</accession>
<dbReference type="EMBL" id="JAVDPW010000007">
    <property type="protein sequence ID" value="MDR6291464.1"/>
    <property type="molecule type" value="Genomic_DNA"/>
</dbReference>
<proteinExistence type="predicted"/>
<name>A0ABU1JTZ5_9PROT</name>
<protein>
    <submittedName>
        <fullName evidence="1">Uncharacterized protein</fullName>
    </submittedName>
</protein>
<sequence>MSGESRLDDEAAAEFHNRHAKQIVEQIVKEPIAAGGTMSDVMVLCESVLVGVVLGCFQLGSEVKVLDLIVGRVKERLAKVRLEDLEPEGNG</sequence>
<comment type="caution">
    <text evidence="1">The sequence shown here is derived from an EMBL/GenBank/DDBJ whole genome shotgun (WGS) entry which is preliminary data.</text>
</comment>
<evidence type="ECO:0000313" key="1">
    <source>
        <dbReference type="EMBL" id="MDR6291464.1"/>
    </source>
</evidence>
<reference evidence="1 2" key="1">
    <citation type="submission" date="2023-07" db="EMBL/GenBank/DDBJ databases">
        <title>Sorghum-associated microbial communities from plants grown in Nebraska, USA.</title>
        <authorList>
            <person name="Schachtman D."/>
        </authorList>
    </citation>
    <scope>NUCLEOTIDE SEQUENCE [LARGE SCALE GENOMIC DNA]</scope>
    <source>
        <strain evidence="1 2">584</strain>
    </source>
</reference>
<keyword evidence="2" id="KW-1185">Reference proteome</keyword>
<dbReference type="Proteomes" id="UP001262410">
    <property type="component" value="Unassembled WGS sequence"/>
</dbReference>
<evidence type="ECO:0000313" key="2">
    <source>
        <dbReference type="Proteomes" id="UP001262410"/>
    </source>
</evidence>